<evidence type="ECO:0000259" key="6">
    <source>
        <dbReference type="SMART" id="SM00822"/>
    </source>
</evidence>
<dbReference type="Gene3D" id="3.40.50.720">
    <property type="entry name" value="NAD(P)-binding Rossmann-like Domain"/>
    <property type="match status" value="1"/>
</dbReference>
<proteinExistence type="inferred from homology"/>
<keyword evidence="5" id="KW-0753">Steroid metabolism</keyword>
<keyword evidence="3" id="KW-0520">NAD</keyword>
<dbReference type="PROSITE" id="PS00061">
    <property type="entry name" value="ADH_SHORT"/>
    <property type="match status" value="1"/>
</dbReference>
<reference evidence="7" key="1">
    <citation type="submission" date="2020-09" db="EMBL/GenBank/DDBJ databases">
        <authorList>
            <person name="Yoon J.-W."/>
        </authorList>
    </citation>
    <scope>NUCLEOTIDE SEQUENCE</scope>
    <source>
        <strain evidence="7">KMU-158</strain>
    </source>
</reference>
<dbReference type="PANTHER" id="PTHR43180">
    <property type="entry name" value="3-OXOACYL-(ACYL-CARRIER-PROTEIN) REDUCTASE (AFU_ORTHOLOGUE AFUA_6G11210)"/>
    <property type="match status" value="1"/>
</dbReference>
<dbReference type="RefSeq" id="WP_190765303.1">
    <property type="nucleotide sequence ID" value="NZ_JACXLD010000005.1"/>
</dbReference>
<dbReference type="SUPFAM" id="SSF51735">
    <property type="entry name" value="NAD(P)-binding Rossmann-fold domains"/>
    <property type="match status" value="1"/>
</dbReference>
<dbReference type="Proteomes" id="UP000610558">
    <property type="component" value="Unassembled WGS sequence"/>
</dbReference>
<dbReference type="EMBL" id="JACXLD010000005">
    <property type="protein sequence ID" value="MBD2859448.1"/>
    <property type="molecule type" value="Genomic_DNA"/>
</dbReference>
<dbReference type="PANTHER" id="PTHR43180:SF28">
    <property type="entry name" value="NAD(P)-BINDING ROSSMANN-FOLD SUPERFAMILY PROTEIN"/>
    <property type="match status" value="1"/>
</dbReference>
<keyword evidence="2" id="KW-0560">Oxidoreductase</keyword>
<comment type="similarity">
    <text evidence="1">Belongs to the short-chain dehydrogenases/reductases (SDR) family.</text>
</comment>
<dbReference type="GO" id="GO:0008202">
    <property type="term" value="P:steroid metabolic process"/>
    <property type="evidence" value="ECO:0007669"/>
    <property type="project" value="UniProtKB-KW"/>
</dbReference>
<keyword evidence="8" id="KW-1185">Reference proteome</keyword>
<evidence type="ECO:0000256" key="1">
    <source>
        <dbReference type="ARBA" id="ARBA00006484"/>
    </source>
</evidence>
<evidence type="ECO:0000256" key="3">
    <source>
        <dbReference type="ARBA" id="ARBA00023027"/>
    </source>
</evidence>
<sequence length="269" mass="28049">MLKEFQLNGKVALVTGAGRGIGAECARVMAEAGARVMLTDVDLNACTQVQTALLNQGIECCVMQQDVTDEARWQEVVNETIEQLGGLDILINNAGILDGSLVELDSLEQVTRLNKVNIESVFLGMKYAALAMKPDGAAGKGGSIINLSSVAALAGTIAHSAYGATKGAVASYSRHAAAEFGSLGYGIRVNSIHPGVIETPMGDHVKHTWVNLGIMPDEESADAMVKSMTSLGRNGTPRDIALAALYLASDASAFVTGIQLSVDGGMANR</sequence>
<keyword evidence="4" id="KW-0443">Lipid metabolism</keyword>
<evidence type="ECO:0000313" key="7">
    <source>
        <dbReference type="EMBL" id="MBD2859448.1"/>
    </source>
</evidence>
<evidence type="ECO:0000313" key="8">
    <source>
        <dbReference type="Proteomes" id="UP000610558"/>
    </source>
</evidence>
<accession>A0A927C3F7</accession>
<feature type="domain" description="Ketoreductase" evidence="6">
    <location>
        <begin position="10"/>
        <end position="199"/>
    </location>
</feature>
<name>A0A927C3F7_9GAMM</name>
<dbReference type="AlphaFoldDB" id="A0A927C3F7"/>
<comment type="caution">
    <text evidence="7">The sequence shown here is derived from an EMBL/GenBank/DDBJ whole genome shotgun (WGS) entry which is preliminary data.</text>
</comment>
<dbReference type="InterPro" id="IPR002347">
    <property type="entry name" value="SDR_fam"/>
</dbReference>
<evidence type="ECO:0000256" key="5">
    <source>
        <dbReference type="ARBA" id="ARBA00023221"/>
    </source>
</evidence>
<dbReference type="FunFam" id="3.40.50.720:FF:000084">
    <property type="entry name" value="Short-chain dehydrogenase reductase"/>
    <property type="match status" value="1"/>
</dbReference>
<protein>
    <submittedName>
        <fullName evidence="7">SDR family oxidoreductase</fullName>
    </submittedName>
</protein>
<dbReference type="GO" id="GO:0016491">
    <property type="term" value="F:oxidoreductase activity"/>
    <property type="evidence" value="ECO:0007669"/>
    <property type="project" value="UniProtKB-KW"/>
</dbReference>
<organism evidence="7 8">
    <name type="scientific">Spongiibacter pelagi</name>
    <dbReference type="NCBI Taxonomy" id="2760804"/>
    <lineage>
        <taxon>Bacteria</taxon>
        <taxon>Pseudomonadati</taxon>
        <taxon>Pseudomonadota</taxon>
        <taxon>Gammaproteobacteria</taxon>
        <taxon>Cellvibrionales</taxon>
        <taxon>Spongiibacteraceae</taxon>
        <taxon>Spongiibacter</taxon>
    </lineage>
</organism>
<dbReference type="SMART" id="SM00822">
    <property type="entry name" value="PKS_KR"/>
    <property type="match status" value="1"/>
</dbReference>
<dbReference type="Pfam" id="PF13561">
    <property type="entry name" value="adh_short_C2"/>
    <property type="match status" value="1"/>
</dbReference>
<evidence type="ECO:0000256" key="4">
    <source>
        <dbReference type="ARBA" id="ARBA00023098"/>
    </source>
</evidence>
<evidence type="ECO:0000256" key="2">
    <source>
        <dbReference type="ARBA" id="ARBA00023002"/>
    </source>
</evidence>
<gene>
    <name evidence="7" type="ORF">IB286_10575</name>
</gene>
<dbReference type="InterPro" id="IPR020904">
    <property type="entry name" value="Sc_DH/Rdtase_CS"/>
</dbReference>
<dbReference type="PRINTS" id="PR00080">
    <property type="entry name" value="SDRFAMILY"/>
</dbReference>
<dbReference type="PRINTS" id="PR00081">
    <property type="entry name" value="GDHRDH"/>
</dbReference>
<dbReference type="InterPro" id="IPR057326">
    <property type="entry name" value="KR_dom"/>
</dbReference>
<dbReference type="InterPro" id="IPR036291">
    <property type="entry name" value="NAD(P)-bd_dom_sf"/>
</dbReference>